<dbReference type="PaxDb" id="212042-APH_0681"/>
<accession>Q2GK38</accession>
<evidence type="ECO:0000313" key="1">
    <source>
        <dbReference type="EMBL" id="ABD43495.1"/>
    </source>
</evidence>
<evidence type="ECO:0000313" key="2">
    <source>
        <dbReference type="Proteomes" id="UP000001943"/>
    </source>
</evidence>
<keyword evidence="2" id="KW-1185">Reference proteome</keyword>
<dbReference type="Proteomes" id="UP000001943">
    <property type="component" value="Chromosome"/>
</dbReference>
<name>Q2GK38_ANAPZ</name>
<gene>
    <name evidence="1" type="ordered locus">APH_0681</name>
</gene>
<sequence>MFSSEKVVLFFDCYYINKGCSVMSGATGFM</sequence>
<dbReference type="HOGENOM" id="CLU_3401855_0_0_5"/>
<proteinExistence type="predicted"/>
<dbReference type="AlphaFoldDB" id="Q2GK38"/>
<dbReference type="EnsemblBacteria" id="ABD43495">
    <property type="protein sequence ID" value="ABD43495"/>
    <property type="gene ID" value="APH_0681"/>
</dbReference>
<organism evidence="1 2">
    <name type="scientific">Anaplasma phagocytophilum (strain HZ)</name>
    <dbReference type="NCBI Taxonomy" id="212042"/>
    <lineage>
        <taxon>Bacteria</taxon>
        <taxon>Pseudomonadati</taxon>
        <taxon>Pseudomonadota</taxon>
        <taxon>Alphaproteobacteria</taxon>
        <taxon>Rickettsiales</taxon>
        <taxon>Anaplasmataceae</taxon>
        <taxon>Anaplasma</taxon>
        <taxon>phagocytophilum group</taxon>
    </lineage>
</organism>
<reference evidence="1 2" key="1">
    <citation type="journal article" date="2006" name="PLoS Genet.">
        <title>Comparative genomics of emerging human ehrlichiosis agents.</title>
        <authorList>
            <person name="Dunning Hotopp J.C."/>
            <person name="Lin M."/>
            <person name="Madupu R."/>
            <person name="Crabtree J."/>
            <person name="Angiuoli S.V."/>
            <person name="Eisen J.A."/>
            <person name="Seshadri R."/>
            <person name="Ren Q."/>
            <person name="Wu M."/>
            <person name="Utterback T.R."/>
            <person name="Smith S."/>
            <person name="Lewis M."/>
            <person name="Khouri H."/>
            <person name="Zhang C."/>
            <person name="Niu H."/>
            <person name="Lin Q."/>
            <person name="Ohashi N."/>
            <person name="Zhi N."/>
            <person name="Nelson W."/>
            <person name="Brinkac L.M."/>
            <person name="Dodson R.J."/>
            <person name="Rosovitz M.J."/>
            <person name="Sundaram J."/>
            <person name="Daugherty S.C."/>
            <person name="Davidsen T."/>
            <person name="Durkin A.S."/>
            <person name="Gwinn M."/>
            <person name="Haft D.H."/>
            <person name="Selengut J.D."/>
            <person name="Sullivan S.A."/>
            <person name="Zafar N."/>
            <person name="Zhou L."/>
            <person name="Benahmed F."/>
            <person name="Forberger H."/>
            <person name="Halpin R."/>
            <person name="Mulligan S."/>
            <person name="Robinson J."/>
            <person name="White O."/>
            <person name="Rikihisa Y."/>
            <person name="Tettelin H."/>
        </authorList>
    </citation>
    <scope>NUCLEOTIDE SEQUENCE [LARGE SCALE GENOMIC DNA]</scope>
    <source>
        <strain evidence="1 2">HZ</strain>
    </source>
</reference>
<dbReference type="EMBL" id="CP000235">
    <property type="protein sequence ID" value="ABD43495.1"/>
    <property type="molecule type" value="Genomic_DNA"/>
</dbReference>
<dbReference type="KEGG" id="aph:APH_0681"/>
<protein>
    <submittedName>
        <fullName evidence="1">Uncharacterized protein</fullName>
    </submittedName>
</protein>